<keyword evidence="2" id="KW-1185">Reference proteome</keyword>
<accession>A0A8R1TNA6</accession>
<dbReference type="EnsemblMetazoa" id="OVOC12888.1">
    <property type="protein sequence ID" value="OVOC12888.1"/>
    <property type="gene ID" value="WBGene00249697"/>
</dbReference>
<reference evidence="1" key="2">
    <citation type="submission" date="2022-06" db="UniProtKB">
        <authorList>
            <consortium name="EnsemblMetazoa"/>
        </authorList>
    </citation>
    <scope>IDENTIFICATION</scope>
</reference>
<name>A0A8R1TNA6_ONCVO</name>
<protein>
    <submittedName>
        <fullName evidence="1">Uncharacterized protein</fullName>
    </submittedName>
</protein>
<dbReference type="AlphaFoldDB" id="A0A8R1TNA6"/>
<dbReference type="Proteomes" id="UP000024404">
    <property type="component" value="Unassembled WGS sequence"/>
</dbReference>
<organism evidence="1 2">
    <name type="scientific">Onchocerca volvulus</name>
    <dbReference type="NCBI Taxonomy" id="6282"/>
    <lineage>
        <taxon>Eukaryota</taxon>
        <taxon>Metazoa</taxon>
        <taxon>Ecdysozoa</taxon>
        <taxon>Nematoda</taxon>
        <taxon>Chromadorea</taxon>
        <taxon>Rhabditida</taxon>
        <taxon>Spirurina</taxon>
        <taxon>Spiruromorpha</taxon>
        <taxon>Filarioidea</taxon>
        <taxon>Onchocercidae</taxon>
        <taxon>Onchocerca</taxon>
    </lineage>
</organism>
<evidence type="ECO:0000313" key="2">
    <source>
        <dbReference type="Proteomes" id="UP000024404"/>
    </source>
</evidence>
<dbReference type="EMBL" id="CMVM020000875">
    <property type="status" value="NOT_ANNOTATED_CDS"/>
    <property type="molecule type" value="Genomic_DNA"/>
</dbReference>
<reference evidence="2" key="1">
    <citation type="submission" date="2013-10" db="EMBL/GenBank/DDBJ databases">
        <title>Genome sequencing of Onchocerca volvulus.</title>
        <authorList>
            <person name="Cotton J."/>
            <person name="Tsai J."/>
            <person name="Stanley E."/>
            <person name="Tracey A."/>
            <person name="Holroyd N."/>
            <person name="Lustigman S."/>
            <person name="Berriman M."/>
        </authorList>
    </citation>
    <scope>NUCLEOTIDE SEQUENCE</scope>
</reference>
<proteinExistence type="predicted"/>
<evidence type="ECO:0000313" key="1">
    <source>
        <dbReference type="EnsemblMetazoa" id="OVOC12888.1"/>
    </source>
</evidence>
<sequence>MNSGSVATAQDILCNKSINAQVNGNNEIRIAKNVKIREEIIVGKFCVEARRISNLGN</sequence>